<dbReference type="Pfam" id="PF17942">
    <property type="entry name" value="Morc6_S5"/>
    <property type="match status" value="1"/>
</dbReference>
<feature type="compositionally biased region" description="Basic and acidic residues" evidence="14">
    <location>
        <begin position="565"/>
        <end position="578"/>
    </location>
</feature>
<keyword evidence="3" id="KW-0540">Nuclease</keyword>
<dbReference type="PROSITE" id="PS51050">
    <property type="entry name" value="ZF_CW"/>
    <property type="match status" value="1"/>
</dbReference>
<dbReference type="Proteomes" id="UP000813463">
    <property type="component" value="Chromosome 3"/>
</dbReference>
<keyword evidence="5" id="KW-0378">Hydrolase</keyword>
<evidence type="ECO:0000313" key="16">
    <source>
        <dbReference type="Proteomes" id="UP000813463"/>
    </source>
</evidence>
<dbReference type="Pfam" id="PF13589">
    <property type="entry name" value="HATPase_c_3"/>
    <property type="match status" value="1"/>
</dbReference>
<dbReference type="InterPro" id="IPR045261">
    <property type="entry name" value="MORC_ATPase"/>
</dbReference>
<evidence type="ECO:0000256" key="8">
    <source>
        <dbReference type="ARBA" id="ARBA00022833"/>
    </source>
</evidence>
<evidence type="ECO:0000256" key="11">
    <source>
        <dbReference type="ARBA" id="ARBA00023158"/>
    </source>
</evidence>
<feature type="compositionally biased region" description="Basic and acidic residues" evidence="14">
    <location>
        <begin position="586"/>
        <end position="598"/>
    </location>
</feature>
<evidence type="ECO:0000256" key="7">
    <source>
        <dbReference type="ARBA" id="ARBA00022771"/>
    </source>
</evidence>
<evidence type="ECO:0000313" key="17">
    <source>
        <dbReference type="RefSeq" id="XP_056696748.1"/>
    </source>
</evidence>
<keyword evidence="4" id="KW-0479">Metal-binding</keyword>
<comment type="similarity">
    <text evidence="2">Belongs to the MORC ATPase protein family.</text>
</comment>
<dbReference type="InterPro" id="IPR036890">
    <property type="entry name" value="HATPase_C_sf"/>
</dbReference>
<feature type="region of interest" description="Disordered" evidence="14">
    <location>
        <begin position="96"/>
        <end position="121"/>
    </location>
</feature>
<feature type="region of interest" description="Disordered" evidence="14">
    <location>
        <begin position="151"/>
        <end position="365"/>
    </location>
</feature>
<keyword evidence="9" id="KW-0156">Chromatin regulator</keyword>
<dbReference type="RefSeq" id="XP_056696748.1">
    <property type="nucleotide sequence ID" value="XM_056840770.1"/>
</dbReference>
<feature type="compositionally biased region" description="Basic and acidic residues" evidence="14">
    <location>
        <begin position="491"/>
        <end position="551"/>
    </location>
</feature>
<dbReference type="SUPFAM" id="SSF55874">
    <property type="entry name" value="ATPase domain of HSP90 chaperone/DNA topoisomerase II/histidine kinase"/>
    <property type="match status" value="1"/>
</dbReference>
<dbReference type="Gene3D" id="3.30.40.100">
    <property type="match status" value="1"/>
</dbReference>
<feature type="compositionally biased region" description="Basic residues" evidence="14">
    <location>
        <begin position="286"/>
        <end position="295"/>
    </location>
</feature>
<evidence type="ECO:0000256" key="10">
    <source>
        <dbReference type="ARBA" id="ARBA00023054"/>
    </source>
</evidence>
<accession>A0ABM3RMA7</accession>
<evidence type="ECO:0000256" key="1">
    <source>
        <dbReference type="ARBA" id="ARBA00004123"/>
    </source>
</evidence>
<sequence>METDVGDWPIRQRSNRSGYCERDQQKCLKIIEPNDHVWSTSFGSRFKQQVDDDNTEYPRTFHTKHSITWIRSVNARPRESYIEDYLEKDVNLGQPVSRSDFHQRRGHPNDPPCSSYHRTEDVVPDQPFSRSVFSERRSKYSDVLSYDYPDEDVVPAQPFSRPERRNRYSDCPSYDHLTDPVPVQQFLRSKFPERRSRYSDSPYGNYSPTKDMVPAQLFSRSDSPERSRYTYRPAYGRQTEDTVPDQPLSRSNFRERRRYSNNSPPRSRLRRDSSTYEDYNDEARPNFKRKRHEYRAKRWEDTEEHNRHGLNRSPNRQSIAASRRSFKSMTNFRKFDDQPRKQVRHTISSKSEVPSYRSKGFAPAPVSNSAKVFETKCSKGNGEVDSAIKSSKDNAEAKLKVKTESSKDIAGTILAKKLVRKSPNNDNAEANLGKKLATKSSKENADANLGKKIATKLSQENAEANVTEKLATESLNDDNAEASISKLATKSSEEKEEAILEKKLATKSSHENAEANFTKKLETKSCKDSEEASFTKRLETKSSESDHKEVEPENQDGVQHGSLLSDHKEVKREKKDGVQHGSSTLSDRKEVKLEKQDGVQHGSSSSNHKDSGMTKLKTKISSEKDASVCPVRLAKDCKLICFAKCTNPLIPPIQPSSSWNVDIVKSSSIKGLHELPRFPLFPFFKASNERSESYQKSEWIKFLTFLYKNDKVATVELPNLKVHVHPPKRDYSVTDGGLYFTHAVAAYELREVCDTSVDQRHAASDAYVKGSSSAEKGPCSSISKCNEAVHSRQPFSVKEDVSTERTFVRTDPSYLKTLGQAHSGWIFGAIAELVDNSRDARASRLEVAIETIFDKAVGSEIPMLSIIDDGVGMNHQDILRMISFGHKVPDDDNQDRVGRFGVGFKTGSMRLGRDALVLTQTTHSRSVAFLSQSLNEGKDNVEIPVVSYCRQAQCMDVDTSVQSEALAQHNLNAMKEFSPFNEYLIGEKAGLFGGNTGTQIYIWNLDKWGSDYTLEWQAGMRGGSSFHQGDIFIRSRRVRTRPGQTSRKVLIDYSLRSYLEVIFLEPRMKIYVQGSLVKSRPLSKSLNSTTLINGEIMGKQVQLTLGRCQIEWDEANSGIFLYWHGRLIEAYKRVGGMIHSADMGRGVIGVIDVTKLMDDGNGGVWVHSNKQAFQDCEPYALLEEWLGKKADEYWDAYFDPVQLKKGNARYKPDNEWVQCDKCRKWRLLTGSSGSKNLPKDWFCYMEPFNGRCESPEVKPDRGVITVGLKRSSGHDPSIPADCEGIQIDESSKLMAEGKGQDKSIQPATDDEEIIAFKRRRRSARTGRKYIQD</sequence>
<feature type="domain" description="CW-type" evidence="15">
    <location>
        <begin position="1210"/>
        <end position="1260"/>
    </location>
</feature>
<evidence type="ECO:0000256" key="5">
    <source>
        <dbReference type="ARBA" id="ARBA00022759"/>
    </source>
</evidence>
<reference evidence="17" key="2">
    <citation type="submission" date="2025-08" db="UniProtKB">
        <authorList>
            <consortium name="RefSeq"/>
        </authorList>
    </citation>
    <scope>IDENTIFICATION</scope>
    <source>
        <tissue evidence="17">Leaf</tissue>
    </source>
</reference>
<keyword evidence="8" id="KW-0862">Zinc</keyword>
<organism evidence="16 17">
    <name type="scientific">Spinacia oleracea</name>
    <name type="common">Spinach</name>
    <dbReference type="NCBI Taxonomy" id="3562"/>
    <lineage>
        <taxon>Eukaryota</taxon>
        <taxon>Viridiplantae</taxon>
        <taxon>Streptophyta</taxon>
        <taxon>Embryophyta</taxon>
        <taxon>Tracheophyta</taxon>
        <taxon>Spermatophyta</taxon>
        <taxon>Magnoliopsida</taxon>
        <taxon>eudicotyledons</taxon>
        <taxon>Gunneridae</taxon>
        <taxon>Pentapetalae</taxon>
        <taxon>Caryophyllales</taxon>
        <taxon>Chenopodiaceae</taxon>
        <taxon>Chenopodioideae</taxon>
        <taxon>Anserineae</taxon>
        <taxon>Spinacia</taxon>
    </lineage>
</organism>
<dbReference type="PANTHER" id="PTHR23336">
    <property type="entry name" value="ZINC FINGER CW-TYPE COILED-COIL DOMAIN PROTEIN 3"/>
    <property type="match status" value="1"/>
</dbReference>
<evidence type="ECO:0000256" key="4">
    <source>
        <dbReference type="ARBA" id="ARBA00022723"/>
    </source>
</evidence>
<keyword evidence="10" id="KW-0175">Coiled coil</keyword>
<keyword evidence="13" id="KW-0539">Nucleus</keyword>
<protein>
    <submittedName>
        <fullName evidence="17">Uncharacterized protein isoform X1</fullName>
    </submittedName>
</protein>
<evidence type="ECO:0000256" key="2">
    <source>
        <dbReference type="ARBA" id="ARBA00007845"/>
    </source>
</evidence>
<evidence type="ECO:0000256" key="6">
    <source>
        <dbReference type="ARBA" id="ARBA00022763"/>
    </source>
</evidence>
<evidence type="ECO:0000256" key="12">
    <source>
        <dbReference type="ARBA" id="ARBA00023204"/>
    </source>
</evidence>
<reference evidence="16" key="1">
    <citation type="journal article" date="2021" name="Nat. Commun.">
        <title>Genomic analyses provide insights into spinach domestication and the genetic basis of agronomic traits.</title>
        <authorList>
            <person name="Cai X."/>
            <person name="Sun X."/>
            <person name="Xu C."/>
            <person name="Sun H."/>
            <person name="Wang X."/>
            <person name="Ge C."/>
            <person name="Zhang Z."/>
            <person name="Wang Q."/>
            <person name="Fei Z."/>
            <person name="Jiao C."/>
            <person name="Wang Q."/>
        </authorList>
    </citation>
    <scope>NUCLEOTIDE SEQUENCE [LARGE SCALE GENOMIC DNA]</scope>
    <source>
        <strain evidence="16">cv. Varoflay</strain>
    </source>
</reference>
<keyword evidence="5" id="KW-0255">Endonuclease</keyword>
<name>A0ABM3RMA7_SPIOL</name>
<feature type="compositionally biased region" description="Basic and acidic residues" evidence="14">
    <location>
        <begin position="296"/>
        <end position="307"/>
    </location>
</feature>
<dbReference type="GeneID" id="110794155"/>
<dbReference type="InterPro" id="IPR011124">
    <property type="entry name" value="Znf_CW"/>
</dbReference>
<dbReference type="Pfam" id="PF07496">
    <property type="entry name" value="zf-CW"/>
    <property type="match status" value="1"/>
</dbReference>
<proteinExistence type="inferred from homology"/>
<dbReference type="Gene3D" id="3.30.565.10">
    <property type="entry name" value="Histidine kinase-like ATPase, C-terminal domain"/>
    <property type="match status" value="1"/>
</dbReference>
<evidence type="ECO:0000256" key="13">
    <source>
        <dbReference type="ARBA" id="ARBA00023242"/>
    </source>
</evidence>
<comment type="subcellular location">
    <subcellularLocation>
        <location evidence="1">Nucleus</location>
    </subcellularLocation>
</comment>
<evidence type="ECO:0000256" key="14">
    <source>
        <dbReference type="SAM" id="MobiDB-lite"/>
    </source>
</evidence>
<keyword evidence="16" id="KW-1185">Reference proteome</keyword>
<gene>
    <name evidence="17" type="primary">LOC110794155</name>
</gene>
<dbReference type="InterPro" id="IPR041006">
    <property type="entry name" value="Morc_S5"/>
</dbReference>
<evidence type="ECO:0000259" key="15">
    <source>
        <dbReference type="PROSITE" id="PS51050"/>
    </source>
</evidence>
<evidence type="ECO:0000256" key="9">
    <source>
        <dbReference type="ARBA" id="ARBA00022853"/>
    </source>
</evidence>
<keyword evidence="12" id="KW-0234">DNA repair</keyword>
<keyword evidence="6" id="KW-0227">DNA damage</keyword>
<feature type="region of interest" description="Disordered" evidence="14">
    <location>
        <begin position="470"/>
        <end position="619"/>
    </location>
</feature>
<keyword evidence="7" id="KW-0863">Zinc-finger</keyword>
<evidence type="ECO:0000256" key="3">
    <source>
        <dbReference type="ARBA" id="ARBA00022722"/>
    </source>
</evidence>
<dbReference type="PANTHER" id="PTHR23336:SF11">
    <property type="entry name" value="OS06G0622000 PROTEIN"/>
    <property type="match status" value="1"/>
</dbReference>
<keyword evidence="11" id="KW-0943">RNA-mediated gene silencing</keyword>